<proteinExistence type="predicted"/>
<organism evidence="2">
    <name type="scientific">Tanacetum cinerariifolium</name>
    <name type="common">Dalmatian daisy</name>
    <name type="synonym">Chrysanthemum cinerariifolium</name>
    <dbReference type="NCBI Taxonomy" id="118510"/>
    <lineage>
        <taxon>Eukaryota</taxon>
        <taxon>Viridiplantae</taxon>
        <taxon>Streptophyta</taxon>
        <taxon>Embryophyta</taxon>
        <taxon>Tracheophyta</taxon>
        <taxon>Spermatophyta</taxon>
        <taxon>Magnoliopsida</taxon>
        <taxon>eudicotyledons</taxon>
        <taxon>Gunneridae</taxon>
        <taxon>Pentapetalae</taxon>
        <taxon>asterids</taxon>
        <taxon>campanulids</taxon>
        <taxon>Asterales</taxon>
        <taxon>Asteraceae</taxon>
        <taxon>Asteroideae</taxon>
        <taxon>Anthemideae</taxon>
        <taxon>Anthemidinae</taxon>
        <taxon>Tanacetum</taxon>
    </lineage>
</organism>
<dbReference type="InterPro" id="IPR013103">
    <property type="entry name" value="RVT_2"/>
</dbReference>
<evidence type="ECO:0000259" key="1">
    <source>
        <dbReference type="Pfam" id="PF07727"/>
    </source>
</evidence>
<dbReference type="InterPro" id="IPR012337">
    <property type="entry name" value="RNaseH-like_sf"/>
</dbReference>
<reference evidence="2" key="1">
    <citation type="journal article" date="2019" name="Sci. Rep.">
        <title>Draft genome of Tanacetum cinerariifolium, the natural source of mosquito coil.</title>
        <authorList>
            <person name="Yamashiro T."/>
            <person name="Shiraishi A."/>
            <person name="Satake H."/>
            <person name="Nakayama K."/>
        </authorList>
    </citation>
    <scope>NUCLEOTIDE SEQUENCE</scope>
</reference>
<name>A0A6L2MKW5_TANCI</name>
<feature type="domain" description="Reverse transcriptase Ty1/copia-type" evidence="1">
    <location>
        <begin position="502"/>
        <end position="642"/>
    </location>
</feature>
<gene>
    <name evidence="2" type="ORF">Tci_046634</name>
</gene>
<dbReference type="SUPFAM" id="SSF53098">
    <property type="entry name" value="Ribonuclease H-like"/>
    <property type="match status" value="1"/>
</dbReference>
<dbReference type="AlphaFoldDB" id="A0A6L2MKW5"/>
<dbReference type="Pfam" id="PF07727">
    <property type="entry name" value="RVT_2"/>
    <property type="match status" value="1"/>
</dbReference>
<dbReference type="EMBL" id="BKCJ010006926">
    <property type="protein sequence ID" value="GEU74656.1"/>
    <property type="molecule type" value="Genomic_DNA"/>
</dbReference>
<evidence type="ECO:0000313" key="2">
    <source>
        <dbReference type="EMBL" id="GEU74656.1"/>
    </source>
</evidence>
<protein>
    <submittedName>
        <fullName evidence="2">Gag-Pol polyprotein</fullName>
    </submittedName>
</protein>
<sequence>MVDHLGSFQTMNIKETRDTIEEYHKDIGVEASSASPKKNILLMLEWHDNYTPVKACSNTWSVTPKSIPRGLFIHACDETMLLVGQLSGVNSCVTEANDLLRVSSQFESTSQAFETHEKTWAISSLAFDLNIPSYVSTNEGLVSDHANVQYRFDKELGNINKPNDVTMLVLMRTIIMDFEYDADSSKNKEANDYDEVMIDEENEIHEAEVEVYLFGLRDNGYEMDIDDFDTDSSGKVDCPGGRRSALNKLRKAYMEVEGIGSVHTHSVALFDVYYIPNLTMNLAIVSKICDFRCDVNFVVSDCCIYDQKTKEVVRKGNRGGDIYVLDHYRDIHNTASSSVDLSSFWLNRPSLAFYLWHSRVGHESGSSSTATIDLVHYDVWGLLLYPPKEVLDIMFLLSKTSRYTWIYMMKRRYIYHTSCTNTPQQNGVAKRKHCQLVEIAISFLLSADVPSVFWKETVLQPRILFIASVHHLHEPNSYREVVCDPLWQVTIAKELAALHQTQTWDLVPFLVGKRAIGFLWVYKIKTKSDGSITRYKARLVSKGYAQEYGIYYEKTFALVTKITTVRTLIAVNSSRKRKISQSDVMNAFLNGDMNEEIFMKSLPGVLHKAREVCKLRKALYGLKQEPRAWYKKFATVVTSFRIESLKLELAHRFSMKGMSLACYFLRIKVASSPKGYLLSQSKYIDGDPLPDPIHIVSQFVSAPKTVHWTVVLHILRYLRGHNKLTCKGQGKPSNNGGVFGNQGHSSRSQAVVSQVDMVRSQAFGSQADMVGS</sequence>
<comment type="caution">
    <text evidence="2">The sequence shown here is derived from an EMBL/GenBank/DDBJ whole genome shotgun (WGS) entry which is preliminary data.</text>
</comment>
<accession>A0A6L2MKW5</accession>